<name>A0A0K2TJE8_LEPSM</name>
<organism evidence="1">
    <name type="scientific">Lepeophtheirus salmonis</name>
    <name type="common">Salmon louse</name>
    <name type="synonym">Caligus salmonis</name>
    <dbReference type="NCBI Taxonomy" id="72036"/>
    <lineage>
        <taxon>Eukaryota</taxon>
        <taxon>Metazoa</taxon>
        <taxon>Ecdysozoa</taxon>
        <taxon>Arthropoda</taxon>
        <taxon>Crustacea</taxon>
        <taxon>Multicrustacea</taxon>
        <taxon>Hexanauplia</taxon>
        <taxon>Copepoda</taxon>
        <taxon>Siphonostomatoida</taxon>
        <taxon>Caligidae</taxon>
        <taxon>Lepeophtheirus</taxon>
    </lineage>
</organism>
<dbReference type="AlphaFoldDB" id="A0A0K2TJE8"/>
<dbReference type="EMBL" id="HACA01008559">
    <property type="protein sequence ID" value="CDW25920.1"/>
    <property type="molecule type" value="Transcribed_RNA"/>
</dbReference>
<sequence>MQQIVIIATTQTEDTAHNEVGLIFISFQIYSENLL</sequence>
<proteinExistence type="predicted"/>
<accession>A0A0K2TJE8</accession>
<evidence type="ECO:0000313" key="1">
    <source>
        <dbReference type="EMBL" id="CDW25920.1"/>
    </source>
</evidence>
<protein>
    <submittedName>
        <fullName evidence="1">Uncharacterized protein</fullName>
    </submittedName>
</protein>
<reference evidence="1" key="1">
    <citation type="submission" date="2014-05" db="EMBL/GenBank/DDBJ databases">
        <authorList>
            <person name="Chronopoulou M."/>
        </authorList>
    </citation>
    <scope>NUCLEOTIDE SEQUENCE</scope>
    <source>
        <tissue evidence="1">Whole organism</tissue>
    </source>
</reference>